<dbReference type="NCBIfam" id="TIGR02436">
    <property type="entry name" value="four helix bundle protein"/>
    <property type="match status" value="1"/>
</dbReference>
<evidence type="ECO:0000313" key="2">
    <source>
        <dbReference type="Proteomes" id="UP000077013"/>
    </source>
</evidence>
<dbReference type="STRING" id="1763537.ULVI_13455"/>
<proteinExistence type="predicted"/>
<comment type="caution">
    <text evidence="1">The sequence shown here is derived from an EMBL/GenBank/DDBJ whole genome shotgun (WGS) entry which is preliminary data.</text>
</comment>
<accession>A0A167F0G4</accession>
<reference evidence="1 2" key="1">
    <citation type="submission" date="2016-02" db="EMBL/GenBank/DDBJ databases">
        <title>Ulvibacter sp. LPB0005, isolated from Thais luteostoma.</title>
        <authorList>
            <person name="Shin S.-K."/>
            <person name="Yi H."/>
        </authorList>
    </citation>
    <scope>NUCLEOTIDE SEQUENCE [LARGE SCALE GENOMIC DNA]</scope>
    <source>
        <strain evidence="1 2">LPB0005</strain>
    </source>
</reference>
<dbReference type="PIRSF" id="PIRSF035652">
    <property type="entry name" value="CHP02436"/>
    <property type="match status" value="1"/>
</dbReference>
<dbReference type="Gene3D" id="1.20.1440.60">
    <property type="entry name" value="23S rRNA-intervening sequence"/>
    <property type="match status" value="1"/>
</dbReference>
<dbReference type="SUPFAM" id="SSF158446">
    <property type="entry name" value="IVS-encoded protein-like"/>
    <property type="match status" value="1"/>
</dbReference>
<sequence>MKEELKKRMFRFAVDCGKLCATFPKSREYNAYCNQLIRSSSSVGANYRAACRAKSDRDFIYKLKIVEEEADESMLWLDVLKEMKGIENAKMKRLYKEANELISIAVASIITVRKRLKNK</sequence>
<gene>
    <name evidence="1" type="ORF">ULVI_13455</name>
</gene>
<protein>
    <submittedName>
        <fullName evidence="1">Four helix bundle protein</fullName>
    </submittedName>
</protein>
<dbReference type="Proteomes" id="UP000077013">
    <property type="component" value="Unassembled WGS sequence"/>
</dbReference>
<evidence type="ECO:0000313" key="1">
    <source>
        <dbReference type="EMBL" id="OAB76061.1"/>
    </source>
</evidence>
<organism evidence="1 2">
    <name type="scientific">Cochleicola gelatinilyticus</name>
    <dbReference type="NCBI Taxonomy" id="1763537"/>
    <lineage>
        <taxon>Bacteria</taxon>
        <taxon>Pseudomonadati</taxon>
        <taxon>Bacteroidota</taxon>
        <taxon>Flavobacteriia</taxon>
        <taxon>Flavobacteriales</taxon>
        <taxon>Flavobacteriaceae</taxon>
        <taxon>Cochleicola</taxon>
    </lineage>
</organism>
<dbReference type="InterPro" id="IPR036583">
    <property type="entry name" value="23S_rRNA_IVS_sf"/>
</dbReference>
<keyword evidence="2" id="KW-1185">Reference proteome</keyword>
<dbReference type="OrthoDB" id="285993at2"/>
<dbReference type="InterPro" id="IPR012657">
    <property type="entry name" value="23S_rRNA-intervening_sequence"/>
</dbReference>
<dbReference type="Pfam" id="PF05635">
    <property type="entry name" value="23S_rRNA_IVP"/>
    <property type="match status" value="1"/>
</dbReference>
<dbReference type="PANTHER" id="PTHR38471:SF2">
    <property type="entry name" value="FOUR HELIX BUNDLE PROTEIN"/>
    <property type="match status" value="1"/>
</dbReference>
<dbReference type="AlphaFoldDB" id="A0A167F0G4"/>
<dbReference type="EMBL" id="LRXL01000052">
    <property type="protein sequence ID" value="OAB76061.1"/>
    <property type="molecule type" value="Genomic_DNA"/>
</dbReference>
<dbReference type="PANTHER" id="PTHR38471">
    <property type="entry name" value="FOUR HELIX BUNDLE PROTEIN"/>
    <property type="match status" value="1"/>
</dbReference>
<name>A0A167F0G4_9FLAO</name>
<dbReference type="RefSeq" id="WP_068593318.1">
    <property type="nucleotide sequence ID" value="NZ_LRXL01000052.1"/>
</dbReference>